<evidence type="ECO:0000313" key="2">
    <source>
        <dbReference type="EMBL" id="ARE84383.1"/>
    </source>
</evidence>
<evidence type="ECO:0000313" key="3">
    <source>
        <dbReference type="Proteomes" id="UP000192273"/>
    </source>
</evidence>
<evidence type="ECO:0000256" key="1">
    <source>
        <dbReference type="SAM" id="Phobius"/>
    </source>
</evidence>
<sequence length="41" mass="5110">MEPLKIPNFFYKMTLWHFNVMLGMLFLFAVKFIDRSFFIYL</sequence>
<keyword evidence="1" id="KW-0812">Transmembrane</keyword>
<keyword evidence="1" id="KW-1133">Transmembrane helix</keyword>
<proteinExistence type="predicted"/>
<name>A0A1V0RRJ0_9RHOB</name>
<gene>
    <name evidence="2" type="ORF">ROSMUCSMR3_02916</name>
</gene>
<keyword evidence="3" id="KW-1185">Reference proteome</keyword>
<dbReference type="AlphaFoldDB" id="A0A1V0RRJ0"/>
<reference evidence="2 3" key="1">
    <citation type="submission" date="2017-03" db="EMBL/GenBank/DDBJ databases">
        <title>Genome Sequence of Roseovarius mucosus strain SMR3 Isolated from a culture of the Diatom Skeletonema marinoi.</title>
        <authorList>
            <person name="Topel M."/>
            <person name="Pinder M."/>
            <person name="Johansson O.N."/>
            <person name="Kourtchenko O."/>
            <person name="Godhe A."/>
            <person name="Clarke A.K."/>
        </authorList>
    </citation>
    <scope>NUCLEOTIDE SEQUENCE [LARGE SCALE GENOMIC DNA]</scope>
    <source>
        <strain evidence="2 3">SMR3</strain>
    </source>
</reference>
<organism evidence="2 3">
    <name type="scientific">Roseovarius mucosus</name>
    <dbReference type="NCBI Taxonomy" id="215743"/>
    <lineage>
        <taxon>Bacteria</taxon>
        <taxon>Pseudomonadati</taxon>
        <taxon>Pseudomonadota</taxon>
        <taxon>Alphaproteobacteria</taxon>
        <taxon>Rhodobacterales</taxon>
        <taxon>Roseobacteraceae</taxon>
        <taxon>Roseovarius</taxon>
    </lineage>
</organism>
<dbReference type="Proteomes" id="UP000192273">
    <property type="component" value="Chromosome"/>
</dbReference>
<accession>A0A1V0RRJ0</accession>
<dbReference type="KEGG" id="rmm:ROSMUCSMR3_02916"/>
<feature type="transmembrane region" description="Helical" evidence="1">
    <location>
        <begin position="15"/>
        <end position="33"/>
    </location>
</feature>
<dbReference type="EMBL" id="CP020474">
    <property type="protein sequence ID" value="ARE84383.1"/>
    <property type="molecule type" value="Genomic_DNA"/>
</dbReference>
<protein>
    <submittedName>
        <fullName evidence="2">Uncharacterized protein</fullName>
    </submittedName>
</protein>
<keyword evidence="1" id="KW-0472">Membrane</keyword>